<name>A0A852V6I5_9ACTN</name>
<dbReference type="AlphaFoldDB" id="A0A852V6I5"/>
<dbReference type="EMBL" id="JACCCO010000003">
    <property type="protein sequence ID" value="NYF43756.1"/>
    <property type="molecule type" value="Genomic_DNA"/>
</dbReference>
<reference evidence="1 2" key="1">
    <citation type="submission" date="2020-07" db="EMBL/GenBank/DDBJ databases">
        <title>Sequencing the genomes of 1000 actinobacteria strains.</title>
        <authorList>
            <person name="Klenk H.-P."/>
        </authorList>
    </citation>
    <scope>NUCLEOTIDE SEQUENCE [LARGE SCALE GENOMIC DNA]</scope>
    <source>
        <strain evidence="1 2">DSM 45763</strain>
    </source>
</reference>
<dbReference type="RefSeq" id="WP_179827458.1">
    <property type="nucleotide sequence ID" value="NZ_JACCCO010000003.1"/>
</dbReference>
<evidence type="ECO:0000313" key="2">
    <source>
        <dbReference type="Proteomes" id="UP000576393"/>
    </source>
</evidence>
<dbReference type="Proteomes" id="UP000576393">
    <property type="component" value="Unassembled WGS sequence"/>
</dbReference>
<comment type="caution">
    <text evidence="1">The sequence shown here is derived from an EMBL/GenBank/DDBJ whole genome shotgun (WGS) entry which is preliminary data.</text>
</comment>
<gene>
    <name evidence="1" type="ORF">HDA43_005983</name>
</gene>
<evidence type="ECO:0000313" key="1">
    <source>
        <dbReference type="EMBL" id="NYF43756.1"/>
    </source>
</evidence>
<protein>
    <submittedName>
        <fullName evidence="1">Uncharacterized protein</fullName>
    </submittedName>
</protein>
<keyword evidence="2" id="KW-1185">Reference proteome</keyword>
<accession>A0A852V6I5</accession>
<proteinExistence type="predicted"/>
<sequence length="92" mass="10467">MSGATYKFLLAGWEKRSVWGFDVDESGGKSYWADLYRNENSDDEPDGKFRGGEPPMWSLDYGALYNEILNYIHVDPDQLQQAFDDGMDEGMG</sequence>
<organism evidence="1 2">
    <name type="scientific">Streptosporangium sandarakinum</name>
    <dbReference type="NCBI Taxonomy" id="1260955"/>
    <lineage>
        <taxon>Bacteria</taxon>
        <taxon>Bacillati</taxon>
        <taxon>Actinomycetota</taxon>
        <taxon>Actinomycetes</taxon>
        <taxon>Streptosporangiales</taxon>
        <taxon>Streptosporangiaceae</taxon>
        <taxon>Streptosporangium</taxon>
    </lineage>
</organism>